<accession>A0A1I5HPB7</accession>
<dbReference type="EMBL" id="FOVH01000006">
    <property type="protein sequence ID" value="SFO49840.1"/>
    <property type="molecule type" value="Genomic_DNA"/>
</dbReference>
<evidence type="ECO:0000256" key="1">
    <source>
        <dbReference type="SAM" id="Phobius"/>
    </source>
</evidence>
<evidence type="ECO:0000313" key="3">
    <source>
        <dbReference type="Proteomes" id="UP000183413"/>
    </source>
</evidence>
<proteinExistence type="predicted"/>
<dbReference type="InParanoid" id="A0A1I5HPB7"/>
<keyword evidence="3" id="KW-1185">Reference proteome</keyword>
<organism evidence="2 3">
    <name type="scientific">Actinomadura madurae</name>
    <dbReference type="NCBI Taxonomy" id="1993"/>
    <lineage>
        <taxon>Bacteria</taxon>
        <taxon>Bacillati</taxon>
        <taxon>Actinomycetota</taxon>
        <taxon>Actinomycetes</taxon>
        <taxon>Streptosporangiales</taxon>
        <taxon>Thermomonosporaceae</taxon>
        <taxon>Actinomadura</taxon>
    </lineage>
</organism>
<protein>
    <submittedName>
        <fullName evidence="2">Uncharacterized protein</fullName>
    </submittedName>
</protein>
<name>A0A1I5HPB7_9ACTN</name>
<keyword evidence="1" id="KW-0812">Transmembrane</keyword>
<keyword evidence="1" id="KW-1133">Transmembrane helix</keyword>
<sequence>MSVPPPAVPPPDLRMTLGRRAYRWPFRIFLAALAAGLAVSLSTRSNAEAWDPEKARQVITAYGGGAALVALAAVLWAVRIHRTRLIVTIGEKGVTLRRGRREAAVPVSALRAVGITWPVTDPVWTLWLESEAAPDVAAVAGTDGRTVTLLRNGSLPSGWLEAVREATTGTLGVAWRVVDDEGEEVPAPGADALSSARRVLVDGRGRYRDERGGALLAVACGRLAKRPGGRSGMFPMNPAAGRRTIVLRDPHARTLLVFRRRSRLLGRGAMRVLDADGRLLGILRGGQEPSFHTTDGMLLGSTRPSGDGYAVTGVDGRRSATLRTRSTADDSRMYLERSPSAPDPLRTLVLALPMMVRMARQL</sequence>
<dbReference type="STRING" id="1993.SAMN04489713_106347"/>
<keyword evidence="1" id="KW-0472">Membrane</keyword>
<feature type="transmembrane region" description="Helical" evidence="1">
    <location>
        <begin position="57"/>
        <end position="78"/>
    </location>
</feature>
<gene>
    <name evidence="2" type="ORF">SAMN04489713_106347</name>
</gene>
<dbReference type="RefSeq" id="WP_075021810.1">
    <property type="nucleotide sequence ID" value="NZ_FOVH01000006.1"/>
</dbReference>
<dbReference type="AlphaFoldDB" id="A0A1I5HPB7"/>
<dbReference type="Proteomes" id="UP000183413">
    <property type="component" value="Unassembled WGS sequence"/>
</dbReference>
<evidence type="ECO:0000313" key="2">
    <source>
        <dbReference type="EMBL" id="SFO49840.1"/>
    </source>
</evidence>
<reference evidence="2 3" key="1">
    <citation type="submission" date="2016-10" db="EMBL/GenBank/DDBJ databases">
        <authorList>
            <person name="de Groot N.N."/>
        </authorList>
    </citation>
    <scope>NUCLEOTIDE SEQUENCE [LARGE SCALE GENOMIC DNA]</scope>
    <source>
        <strain evidence="2 3">DSM 43067</strain>
    </source>
</reference>